<proteinExistence type="predicted"/>
<name>A0A3S2M4C1_ORYJA</name>
<evidence type="ECO:0000313" key="1">
    <source>
        <dbReference type="EMBL" id="RVE59802.1"/>
    </source>
</evidence>
<keyword evidence="2" id="KW-1185">Reference proteome</keyword>
<reference evidence="1 2" key="1">
    <citation type="submission" date="2018-11" db="EMBL/GenBank/DDBJ databases">
        <authorList>
            <person name="Lopez-Roques C."/>
            <person name="Donnadieu C."/>
            <person name="Bouchez O."/>
            <person name="Klopp C."/>
            <person name="Cabau C."/>
            <person name="Zahm M."/>
        </authorList>
    </citation>
    <scope>NUCLEOTIDE SEQUENCE [LARGE SCALE GENOMIC DNA]</scope>
    <source>
        <strain evidence="1">RS831</strain>
        <tissue evidence="1">Whole body</tissue>
    </source>
</reference>
<reference evidence="1 2" key="2">
    <citation type="submission" date="2019-01" db="EMBL/GenBank/DDBJ databases">
        <title>A chromosome length genome reference of the Java medaka (oryzias javanicus).</title>
        <authorList>
            <person name="Herpin A."/>
            <person name="Takehana Y."/>
            <person name="Naruse K."/>
            <person name="Ansai S."/>
            <person name="Kawaguchi M."/>
        </authorList>
    </citation>
    <scope>NUCLEOTIDE SEQUENCE [LARGE SCALE GENOMIC DNA]</scope>
    <source>
        <strain evidence="1">RS831</strain>
        <tissue evidence="1">Whole body</tissue>
    </source>
</reference>
<organism evidence="1 2">
    <name type="scientific">Oryzias javanicus</name>
    <name type="common">Javanese ricefish</name>
    <name type="synonym">Aplocheilus javanicus</name>
    <dbReference type="NCBI Taxonomy" id="123683"/>
    <lineage>
        <taxon>Eukaryota</taxon>
        <taxon>Metazoa</taxon>
        <taxon>Chordata</taxon>
        <taxon>Craniata</taxon>
        <taxon>Vertebrata</taxon>
        <taxon>Euteleostomi</taxon>
        <taxon>Actinopterygii</taxon>
        <taxon>Neopterygii</taxon>
        <taxon>Teleostei</taxon>
        <taxon>Neoteleostei</taxon>
        <taxon>Acanthomorphata</taxon>
        <taxon>Ovalentaria</taxon>
        <taxon>Atherinomorphae</taxon>
        <taxon>Beloniformes</taxon>
        <taxon>Adrianichthyidae</taxon>
        <taxon>Oryziinae</taxon>
        <taxon>Oryzias</taxon>
    </lineage>
</organism>
<dbReference type="Proteomes" id="UP000283210">
    <property type="component" value="Chromosome 19"/>
</dbReference>
<dbReference type="EMBL" id="CM012455">
    <property type="protein sequence ID" value="RVE59802.1"/>
    <property type="molecule type" value="Genomic_DNA"/>
</dbReference>
<protein>
    <submittedName>
        <fullName evidence="1">Uncharacterized protein</fullName>
    </submittedName>
</protein>
<accession>A0A3S2M4C1</accession>
<gene>
    <name evidence="1" type="ORF">OJAV_G00192570</name>
</gene>
<sequence>MASGCRPLGYTYSPLKRRGFCGARGAWEEEGGLRPPYRCKPNGRWSPRTSSALNYCSPVILHVRFIVKMKPEPRENLELF</sequence>
<evidence type="ECO:0000313" key="2">
    <source>
        <dbReference type="Proteomes" id="UP000283210"/>
    </source>
</evidence>
<dbReference type="AlphaFoldDB" id="A0A3S2M4C1"/>